<feature type="disulfide bond" description="Redox-active" evidence="4">
    <location>
        <begin position="64"/>
        <end position="68"/>
    </location>
</feature>
<evidence type="ECO:0000256" key="3">
    <source>
        <dbReference type="PIRSR" id="PIRSR603782-1"/>
    </source>
</evidence>
<dbReference type="InterPro" id="IPR013766">
    <property type="entry name" value="Thioredoxin_domain"/>
</dbReference>
<dbReference type="RefSeq" id="WP_036833287.1">
    <property type="nucleotide sequence ID" value="NZ_AVPG01000006.1"/>
</dbReference>
<dbReference type="InterPro" id="IPR036249">
    <property type="entry name" value="Thioredoxin-like_sf"/>
</dbReference>
<feature type="binding site" evidence="3">
    <location>
        <position position="64"/>
    </location>
    <ligand>
        <name>Cu cation</name>
        <dbReference type="ChEBI" id="CHEBI:23378"/>
    </ligand>
</feature>
<dbReference type="Pfam" id="PF02630">
    <property type="entry name" value="SCO1-SenC"/>
    <property type="match status" value="1"/>
</dbReference>
<keyword evidence="5" id="KW-0732">Signal</keyword>
<evidence type="ECO:0000259" key="6">
    <source>
        <dbReference type="PROSITE" id="PS51352"/>
    </source>
</evidence>
<evidence type="ECO:0000256" key="5">
    <source>
        <dbReference type="SAM" id="SignalP"/>
    </source>
</evidence>
<evidence type="ECO:0000313" key="7">
    <source>
        <dbReference type="EMBL" id="KGX87525.1"/>
    </source>
</evidence>
<accession>A0A0A5G8V5</accession>
<dbReference type="eggNOG" id="COG1999">
    <property type="taxonomic scope" value="Bacteria"/>
</dbReference>
<dbReference type="PROSITE" id="PS51352">
    <property type="entry name" value="THIOREDOXIN_2"/>
    <property type="match status" value="1"/>
</dbReference>
<dbReference type="PANTHER" id="PTHR12151:SF25">
    <property type="entry name" value="LINALOOL DEHYDRATASE_ISOMERASE DOMAIN-CONTAINING PROTEIN"/>
    <property type="match status" value="1"/>
</dbReference>
<evidence type="ECO:0000256" key="1">
    <source>
        <dbReference type="ARBA" id="ARBA00010996"/>
    </source>
</evidence>
<comment type="similarity">
    <text evidence="1">Belongs to the SCO1/2 family.</text>
</comment>
<dbReference type="PANTHER" id="PTHR12151">
    <property type="entry name" value="ELECTRON TRANSPORT PROTIN SCO1/SENC FAMILY MEMBER"/>
    <property type="match status" value="1"/>
</dbReference>
<dbReference type="InterPro" id="IPR003782">
    <property type="entry name" value="SCO1/SenC"/>
</dbReference>
<dbReference type="EMBL" id="AVPG01000006">
    <property type="protein sequence ID" value="KGX87525.1"/>
    <property type="molecule type" value="Genomic_DNA"/>
</dbReference>
<dbReference type="Proteomes" id="UP000030401">
    <property type="component" value="Unassembled WGS sequence"/>
</dbReference>
<feature type="binding site" evidence="3">
    <location>
        <position position="68"/>
    </location>
    <ligand>
        <name>Cu cation</name>
        <dbReference type="ChEBI" id="CHEBI:23378"/>
    </ligand>
</feature>
<dbReference type="OrthoDB" id="9811998at2"/>
<feature type="chain" id="PRO_5038419135" description="Thioredoxin domain-containing protein" evidence="5">
    <location>
        <begin position="18"/>
        <end position="190"/>
    </location>
</feature>
<organism evidence="7 8">
    <name type="scientific">Pontibacillus litoralis JSM 072002</name>
    <dbReference type="NCBI Taxonomy" id="1385512"/>
    <lineage>
        <taxon>Bacteria</taxon>
        <taxon>Bacillati</taxon>
        <taxon>Bacillota</taxon>
        <taxon>Bacilli</taxon>
        <taxon>Bacillales</taxon>
        <taxon>Bacillaceae</taxon>
        <taxon>Pontibacillus</taxon>
    </lineage>
</organism>
<dbReference type="STRING" id="1385512.N784_14865"/>
<gene>
    <name evidence="7" type="ORF">N784_14865</name>
</gene>
<sequence>MKQLKWLVLLVMIPLLAACGGEEIETNMSETVQDFSYTNQAKETVSLGDYEGQWWVADFIFTNCNTVCPPMTSNMAKVQQAAKEKELDIQFVSFSVDPENDTPNKLKEFGDQHGADYNNWSFLTGYEFQEIKEFGMKSFKTLIDDIENNDQMLHQTSFYLVNPQGKVVKKYNGIQQEQVELLISDIEQIQ</sequence>
<protein>
    <recommendedName>
        <fullName evidence="6">Thioredoxin domain-containing protein</fullName>
    </recommendedName>
</protein>
<keyword evidence="3" id="KW-0479">Metal-binding</keyword>
<keyword evidence="2 3" id="KW-0186">Copper</keyword>
<dbReference type="PROSITE" id="PS51257">
    <property type="entry name" value="PROKAR_LIPOPROTEIN"/>
    <property type="match status" value="1"/>
</dbReference>
<evidence type="ECO:0000256" key="4">
    <source>
        <dbReference type="PIRSR" id="PIRSR603782-2"/>
    </source>
</evidence>
<reference evidence="7 8" key="1">
    <citation type="submission" date="2013-08" db="EMBL/GenBank/DDBJ databases">
        <authorList>
            <person name="Huang J."/>
            <person name="Wang G."/>
        </authorList>
    </citation>
    <scope>NUCLEOTIDE SEQUENCE [LARGE SCALE GENOMIC DNA]</scope>
    <source>
        <strain evidence="7 8">JSM 072002</strain>
    </source>
</reference>
<feature type="binding site" evidence="3">
    <location>
        <position position="154"/>
    </location>
    <ligand>
        <name>Cu cation</name>
        <dbReference type="ChEBI" id="CHEBI:23378"/>
    </ligand>
</feature>
<dbReference type="CDD" id="cd02968">
    <property type="entry name" value="SCO"/>
    <property type="match status" value="1"/>
</dbReference>
<feature type="domain" description="Thioredoxin" evidence="6">
    <location>
        <begin position="26"/>
        <end position="190"/>
    </location>
</feature>
<dbReference type="SUPFAM" id="SSF52833">
    <property type="entry name" value="Thioredoxin-like"/>
    <property type="match status" value="1"/>
</dbReference>
<name>A0A0A5G8V5_9BACI</name>
<keyword evidence="8" id="KW-1185">Reference proteome</keyword>
<keyword evidence="4" id="KW-1015">Disulfide bond</keyword>
<comment type="caution">
    <text evidence="7">The sequence shown here is derived from an EMBL/GenBank/DDBJ whole genome shotgun (WGS) entry which is preliminary data.</text>
</comment>
<proteinExistence type="inferred from homology"/>
<feature type="signal peptide" evidence="5">
    <location>
        <begin position="1"/>
        <end position="17"/>
    </location>
</feature>
<dbReference type="GO" id="GO:0046872">
    <property type="term" value="F:metal ion binding"/>
    <property type="evidence" value="ECO:0007669"/>
    <property type="project" value="UniProtKB-KW"/>
</dbReference>
<dbReference type="Gene3D" id="3.40.30.10">
    <property type="entry name" value="Glutaredoxin"/>
    <property type="match status" value="1"/>
</dbReference>
<dbReference type="AlphaFoldDB" id="A0A0A5G8V5"/>
<evidence type="ECO:0000256" key="2">
    <source>
        <dbReference type="ARBA" id="ARBA00023008"/>
    </source>
</evidence>
<evidence type="ECO:0000313" key="8">
    <source>
        <dbReference type="Proteomes" id="UP000030401"/>
    </source>
</evidence>